<dbReference type="EMBL" id="CP009518">
    <property type="protein sequence ID" value="AKB85984.1"/>
    <property type="molecule type" value="Genomic_DNA"/>
</dbReference>
<keyword evidence="4" id="KW-0547">Nucleotide-binding</keyword>
<evidence type="ECO:0000256" key="5">
    <source>
        <dbReference type="ARBA" id="ARBA00022989"/>
    </source>
</evidence>
<evidence type="ECO:0000256" key="8">
    <source>
        <dbReference type="SAM" id="Phobius"/>
    </source>
</evidence>
<feature type="domain" description="Pycsar effector protein" evidence="9">
    <location>
        <begin position="5"/>
        <end position="178"/>
    </location>
</feature>
<name>A0A0E3X271_METMT</name>
<keyword evidence="11" id="KW-1185">Reference proteome</keyword>
<evidence type="ECO:0000256" key="6">
    <source>
        <dbReference type="ARBA" id="ARBA00023118"/>
    </source>
</evidence>
<organism evidence="10 11">
    <name type="scientific">Methanococcoides methylutens MM1</name>
    <dbReference type="NCBI Taxonomy" id="1434104"/>
    <lineage>
        <taxon>Archaea</taxon>
        <taxon>Methanobacteriati</taxon>
        <taxon>Methanobacteriota</taxon>
        <taxon>Stenosarchaea group</taxon>
        <taxon>Methanomicrobia</taxon>
        <taxon>Methanosarcinales</taxon>
        <taxon>Methanosarcinaceae</taxon>
        <taxon>Methanococcoides</taxon>
    </lineage>
</organism>
<dbReference type="GO" id="GO:0005886">
    <property type="term" value="C:plasma membrane"/>
    <property type="evidence" value="ECO:0007669"/>
    <property type="project" value="UniProtKB-SubCell"/>
</dbReference>
<keyword evidence="7 8" id="KW-0472">Membrane</keyword>
<evidence type="ECO:0000256" key="3">
    <source>
        <dbReference type="ARBA" id="ARBA00022692"/>
    </source>
</evidence>
<accession>A0A0E3X271</accession>
<gene>
    <name evidence="10" type="ORF">MCMEM_1931</name>
</gene>
<evidence type="ECO:0000256" key="7">
    <source>
        <dbReference type="ARBA" id="ARBA00023136"/>
    </source>
</evidence>
<protein>
    <recommendedName>
        <fullName evidence="9">Pycsar effector protein domain-containing protein</fullName>
    </recommendedName>
</protein>
<dbReference type="RefSeq" id="WP_048206007.1">
    <property type="nucleotide sequence ID" value="NZ_CP009518.1"/>
</dbReference>
<keyword evidence="3 8" id="KW-0812">Transmembrane</keyword>
<dbReference type="GO" id="GO:0051607">
    <property type="term" value="P:defense response to virus"/>
    <property type="evidence" value="ECO:0007669"/>
    <property type="project" value="UniProtKB-KW"/>
</dbReference>
<sequence length="208" mass="24152">MEKNLETIYSYVNNWLRFAEEKNAALIILNGGILFALISLKGMNLTIPSFISNNPLYYKLTIFYLLNFVLFSAFALLISLMSFLPQLNVIYNTDSGTIEDSDNLLFYSHIAKYKADIYLSKLHDLLETGNEYSKYELAYANQIITNSKIAMNKYEHFKVALWFTISSIFSPIMGYFLFYLLDSHNQKTKVSLLIVYAILSFIFYEVIY</sequence>
<keyword evidence="2" id="KW-1003">Cell membrane</keyword>
<dbReference type="GeneID" id="24894508"/>
<feature type="transmembrane region" description="Helical" evidence="8">
    <location>
        <begin position="190"/>
        <end position="207"/>
    </location>
</feature>
<feature type="transmembrane region" description="Helical" evidence="8">
    <location>
        <begin position="159"/>
        <end position="178"/>
    </location>
</feature>
<evidence type="ECO:0000313" key="10">
    <source>
        <dbReference type="EMBL" id="AKB85984.1"/>
    </source>
</evidence>
<evidence type="ECO:0000313" key="11">
    <source>
        <dbReference type="Proteomes" id="UP000033048"/>
    </source>
</evidence>
<dbReference type="OrthoDB" id="359552at2157"/>
<dbReference type="KEGG" id="mmet:MCMEM_1931"/>
<dbReference type="GO" id="GO:0000166">
    <property type="term" value="F:nucleotide binding"/>
    <property type="evidence" value="ECO:0007669"/>
    <property type="project" value="UniProtKB-KW"/>
</dbReference>
<dbReference type="HOGENOM" id="CLU_120371_0_0_2"/>
<evidence type="ECO:0000259" key="9">
    <source>
        <dbReference type="Pfam" id="PF18967"/>
    </source>
</evidence>
<feature type="transmembrane region" description="Helical" evidence="8">
    <location>
        <begin position="23"/>
        <end position="40"/>
    </location>
</feature>
<reference evidence="10 11" key="1">
    <citation type="submission" date="2014-07" db="EMBL/GenBank/DDBJ databases">
        <title>Methanogenic archaea and the global carbon cycle.</title>
        <authorList>
            <person name="Henriksen J.R."/>
            <person name="Luke J."/>
            <person name="Reinhart S."/>
            <person name="Benedict M.N."/>
            <person name="Youngblut N.D."/>
            <person name="Metcalf M.E."/>
            <person name="Whitaker R.J."/>
            <person name="Metcalf W.W."/>
        </authorList>
    </citation>
    <scope>NUCLEOTIDE SEQUENCE [LARGE SCALE GENOMIC DNA]</scope>
    <source>
        <strain evidence="10 11">MM1</strain>
    </source>
</reference>
<comment type="subcellular location">
    <subcellularLocation>
        <location evidence="1">Cell membrane</location>
    </subcellularLocation>
</comment>
<evidence type="ECO:0000256" key="4">
    <source>
        <dbReference type="ARBA" id="ARBA00022741"/>
    </source>
</evidence>
<evidence type="ECO:0000256" key="1">
    <source>
        <dbReference type="ARBA" id="ARBA00004236"/>
    </source>
</evidence>
<keyword evidence="6" id="KW-0051">Antiviral defense</keyword>
<evidence type="ECO:0000256" key="2">
    <source>
        <dbReference type="ARBA" id="ARBA00022475"/>
    </source>
</evidence>
<proteinExistence type="predicted"/>
<dbReference type="Pfam" id="PF18967">
    <property type="entry name" value="PycTM"/>
    <property type="match status" value="1"/>
</dbReference>
<feature type="transmembrane region" description="Helical" evidence="8">
    <location>
        <begin position="61"/>
        <end position="84"/>
    </location>
</feature>
<dbReference type="Proteomes" id="UP000033048">
    <property type="component" value="Chromosome"/>
</dbReference>
<dbReference type="InterPro" id="IPR043760">
    <property type="entry name" value="PycTM_dom"/>
</dbReference>
<dbReference type="AlphaFoldDB" id="A0A0E3X271"/>
<keyword evidence="5 8" id="KW-1133">Transmembrane helix</keyword>